<dbReference type="Proteomes" id="UP001199631">
    <property type="component" value="Unassembled WGS sequence"/>
</dbReference>
<dbReference type="InterPro" id="IPR022742">
    <property type="entry name" value="Hydrolase_4"/>
</dbReference>
<dbReference type="Gene3D" id="3.40.50.1820">
    <property type="entry name" value="alpha/beta hydrolase"/>
    <property type="match status" value="1"/>
</dbReference>
<dbReference type="Pfam" id="PF12146">
    <property type="entry name" value="Hydrolase_4"/>
    <property type="match status" value="1"/>
</dbReference>
<feature type="domain" description="Serine aminopeptidase S33" evidence="1">
    <location>
        <begin position="25"/>
        <end position="286"/>
    </location>
</feature>
<accession>A0AAW5B5L0</accession>
<dbReference type="PANTHER" id="PTHR11614">
    <property type="entry name" value="PHOSPHOLIPASE-RELATED"/>
    <property type="match status" value="1"/>
</dbReference>
<dbReference type="InterPro" id="IPR051044">
    <property type="entry name" value="MAG_DAG_Lipase"/>
</dbReference>
<proteinExistence type="predicted"/>
<evidence type="ECO:0000313" key="2">
    <source>
        <dbReference type="EMBL" id="MCG3419740.1"/>
    </source>
</evidence>
<dbReference type="EMBL" id="JAIFZM010000008">
    <property type="protein sequence ID" value="MCG3419740.1"/>
    <property type="molecule type" value="Genomic_DNA"/>
</dbReference>
<comment type="caution">
    <text evidence="2">The sequence shown here is derived from an EMBL/GenBank/DDBJ whole genome shotgun (WGS) entry which is preliminary data.</text>
</comment>
<organism evidence="2 3">
    <name type="scientific">Oceanobacillus jordanicus</name>
    <dbReference type="NCBI Taxonomy" id="2867266"/>
    <lineage>
        <taxon>Bacteria</taxon>
        <taxon>Bacillati</taxon>
        <taxon>Bacillota</taxon>
        <taxon>Bacilli</taxon>
        <taxon>Bacillales</taxon>
        <taxon>Bacillaceae</taxon>
        <taxon>Oceanobacillus</taxon>
    </lineage>
</organism>
<dbReference type="SUPFAM" id="SSF53474">
    <property type="entry name" value="alpha/beta-Hydrolases"/>
    <property type="match status" value="1"/>
</dbReference>
<dbReference type="RefSeq" id="WP_238020199.1">
    <property type="nucleotide sequence ID" value="NZ_JAIFZM010000008.1"/>
</dbReference>
<evidence type="ECO:0000259" key="1">
    <source>
        <dbReference type="Pfam" id="PF12146"/>
    </source>
</evidence>
<dbReference type="InterPro" id="IPR029058">
    <property type="entry name" value="AB_hydrolase_fold"/>
</dbReference>
<reference evidence="2 3" key="1">
    <citation type="journal article" date="2022" name="Evol. Bioinform. Online">
        <title>Draft Genome Sequence of Oceanobacillus jordanicus Strain GSFE11, a Halotolerant Plant Growth-Promoting Bacterial Endophyte Isolated From the Jordan Valley.</title>
        <authorList>
            <person name="Alhindi T."/>
            <person name="Albdaiwi R."/>
        </authorList>
    </citation>
    <scope>NUCLEOTIDE SEQUENCE [LARGE SCALE GENOMIC DNA]</scope>
    <source>
        <strain evidence="2 3">GSFE11</strain>
    </source>
</reference>
<name>A0AAW5B5L0_9BACI</name>
<sequence length="307" mass="35497">MIEEDWLEVADNTEIYFKKWYNPNQQPKAIIQLAHGMVEHINRYDDFAKQLVDMGFYVYGNDHRGHGKTGERQGLLGFFADKDGFSKTSEDLLMMTRKIKATYPSVPIILFGHSMGSFLVRHYIQQHSHEIHGAILSGTGYFPSLQSRAGKFLASLQPAKEPSELMNWLAFGRYNKRIKDKRTKVDWLTRNETAVQDYERDPLAGFVPTARFFYDLMSGLIVIQDKQRNQSIRKDLPILLLSGDQDPVGQYGSGIWKTAQLYDQVGLNRVTTMLFEEGRHELLFELNKHEVYRAIEGWITDTLRIKV</sequence>
<gene>
    <name evidence="2" type="ORF">K3T81_11310</name>
</gene>
<keyword evidence="3" id="KW-1185">Reference proteome</keyword>
<dbReference type="AlphaFoldDB" id="A0AAW5B5L0"/>
<protein>
    <submittedName>
        <fullName evidence="2">Lysophospholipase</fullName>
    </submittedName>
</protein>
<evidence type="ECO:0000313" key="3">
    <source>
        <dbReference type="Proteomes" id="UP001199631"/>
    </source>
</evidence>